<gene>
    <name evidence="2" type="ORF">GA0111570_101243</name>
</gene>
<evidence type="ECO:0000313" key="3">
    <source>
        <dbReference type="Proteomes" id="UP000199086"/>
    </source>
</evidence>
<feature type="region of interest" description="Disordered" evidence="1">
    <location>
        <begin position="1"/>
        <end position="25"/>
    </location>
</feature>
<reference evidence="2 3" key="1">
    <citation type="submission" date="2016-06" db="EMBL/GenBank/DDBJ databases">
        <authorList>
            <person name="Olsen C.W."/>
            <person name="Carey S."/>
            <person name="Hinshaw L."/>
            <person name="Karasin A.I."/>
        </authorList>
    </citation>
    <scope>NUCLEOTIDE SEQUENCE [LARGE SCALE GENOMIC DNA]</scope>
    <source>
        <strain evidence="2 3">LZ-22</strain>
    </source>
</reference>
<keyword evidence="3" id="KW-1185">Reference proteome</keyword>
<dbReference type="InterPro" id="IPR025339">
    <property type="entry name" value="DUF4245"/>
</dbReference>
<name>A0A1G6GDH6_9ACTN</name>
<organism evidence="2 3">
    <name type="scientific">Raineyella antarctica</name>
    <dbReference type="NCBI Taxonomy" id="1577474"/>
    <lineage>
        <taxon>Bacteria</taxon>
        <taxon>Bacillati</taxon>
        <taxon>Actinomycetota</taxon>
        <taxon>Actinomycetes</taxon>
        <taxon>Propionibacteriales</taxon>
        <taxon>Propionibacteriaceae</taxon>
        <taxon>Raineyella</taxon>
    </lineage>
</organism>
<feature type="compositionally biased region" description="Low complexity" evidence="1">
    <location>
        <begin position="1"/>
        <end position="14"/>
    </location>
</feature>
<proteinExistence type="predicted"/>
<protein>
    <recommendedName>
        <fullName evidence="4">DUF4245 domain-containing protein</fullName>
    </recommendedName>
</protein>
<accession>A0A1G6GDH6</accession>
<dbReference type="Pfam" id="PF14030">
    <property type="entry name" value="DUF4245"/>
    <property type="match status" value="1"/>
</dbReference>
<evidence type="ECO:0008006" key="4">
    <source>
        <dbReference type="Google" id="ProtNLM"/>
    </source>
</evidence>
<dbReference type="AlphaFoldDB" id="A0A1G6GDH6"/>
<evidence type="ECO:0000313" key="2">
    <source>
        <dbReference type="EMBL" id="SDB79969.1"/>
    </source>
</evidence>
<dbReference type="STRING" id="1577474.GA0111570_101243"/>
<evidence type="ECO:0000256" key="1">
    <source>
        <dbReference type="SAM" id="MobiDB-lite"/>
    </source>
</evidence>
<sequence>MMGGMAQSQSMSPAPARPRKRKKRSTARDMFLSLAVILIPILLLSWLYTNNLPDYPVQAVDPAPALAQARSEAPYPVYVPANLPAGEGGWTVTQASWVAQGTMSRTGDGPSGTNEWLWGALDPTQTYYAVNQSDGPSRLLVERVSRKGNQDGTSTVNGQQWQRWISPDGRTRVLAREEGDMTITVSADATYEGIEALASTLTSR</sequence>
<dbReference type="EMBL" id="FMYF01000001">
    <property type="protein sequence ID" value="SDB79969.1"/>
    <property type="molecule type" value="Genomic_DNA"/>
</dbReference>
<dbReference type="Proteomes" id="UP000199086">
    <property type="component" value="Unassembled WGS sequence"/>
</dbReference>